<dbReference type="Proteomes" id="UP000037035">
    <property type="component" value="Unassembled WGS sequence"/>
</dbReference>
<dbReference type="VEuPathDB" id="FungiDB:VP01_3160g3"/>
<evidence type="ECO:0000313" key="2">
    <source>
        <dbReference type="Proteomes" id="UP000037035"/>
    </source>
</evidence>
<dbReference type="EMBL" id="LAVV01008125">
    <property type="protein sequence ID" value="KNZ53702.1"/>
    <property type="molecule type" value="Genomic_DNA"/>
</dbReference>
<protein>
    <submittedName>
        <fullName evidence="1">Uncharacterized protein</fullName>
    </submittedName>
</protein>
<name>A0A0L6UZM4_9BASI</name>
<comment type="caution">
    <text evidence="1">The sequence shown here is derived from an EMBL/GenBank/DDBJ whole genome shotgun (WGS) entry which is preliminary data.</text>
</comment>
<gene>
    <name evidence="1" type="ORF">VP01_3160g3</name>
</gene>
<dbReference type="AlphaFoldDB" id="A0A0L6UZM4"/>
<keyword evidence="2" id="KW-1185">Reference proteome</keyword>
<sequence>MYSCPHLDTCGDVKYNKKPCSGHSRLSATVVGRHTLNKKIHLNCGPECPAYKLNGKGLIGTIIYVIELMTRPFFLLAHSVKSFPFQIFERSSRQPVKREKSPETQGSLSLETVPEKSWILLGAQITLRTIAYGVLVRIWSQSGLFTTLDNRGYIYQLAYGNIAPT</sequence>
<accession>A0A0L6UZM4</accession>
<organism evidence="1 2">
    <name type="scientific">Puccinia sorghi</name>
    <dbReference type="NCBI Taxonomy" id="27349"/>
    <lineage>
        <taxon>Eukaryota</taxon>
        <taxon>Fungi</taxon>
        <taxon>Dikarya</taxon>
        <taxon>Basidiomycota</taxon>
        <taxon>Pucciniomycotina</taxon>
        <taxon>Pucciniomycetes</taxon>
        <taxon>Pucciniales</taxon>
        <taxon>Pucciniaceae</taxon>
        <taxon>Puccinia</taxon>
    </lineage>
</organism>
<evidence type="ECO:0000313" key="1">
    <source>
        <dbReference type="EMBL" id="KNZ53702.1"/>
    </source>
</evidence>
<dbReference type="OrthoDB" id="2504450at2759"/>
<reference evidence="1 2" key="1">
    <citation type="submission" date="2015-08" db="EMBL/GenBank/DDBJ databases">
        <title>Next Generation Sequencing and Analysis of the Genome of Puccinia sorghi L Schw, the Causal Agent of Maize Common Rust.</title>
        <authorList>
            <person name="Rochi L."/>
            <person name="Burguener G."/>
            <person name="Darino M."/>
            <person name="Turjanski A."/>
            <person name="Kreff E."/>
            <person name="Dieguez M.J."/>
            <person name="Sacco F."/>
        </authorList>
    </citation>
    <scope>NUCLEOTIDE SEQUENCE [LARGE SCALE GENOMIC DNA]</scope>
    <source>
        <strain evidence="1 2">RO10H11247</strain>
    </source>
</reference>
<proteinExistence type="predicted"/>